<dbReference type="PANTHER" id="PTHR11662:SF399">
    <property type="entry name" value="FI19708P1-RELATED"/>
    <property type="match status" value="1"/>
</dbReference>
<comment type="subcellular location">
    <subcellularLocation>
        <location evidence="1">Membrane</location>
        <topology evidence="1">Multi-pass membrane protein</topology>
    </subcellularLocation>
</comment>
<dbReference type="GO" id="GO:0022857">
    <property type="term" value="F:transmembrane transporter activity"/>
    <property type="evidence" value="ECO:0007669"/>
    <property type="project" value="InterPro"/>
</dbReference>
<evidence type="ECO:0000313" key="8">
    <source>
        <dbReference type="Proteomes" id="UP000243719"/>
    </source>
</evidence>
<evidence type="ECO:0000256" key="3">
    <source>
        <dbReference type="ARBA" id="ARBA00022989"/>
    </source>
</evidence>
<evidence type="ECO:0000313" key="7">
    <source>
        <dbReference type="EMBL" id="SDV47374.1"/>
    </source>
</evidence>
<dbReference type="RefSeq" id="WP_091905912.1">
    <property type="nucleotide sequence ID" value="NZ_FNLO01000002.1"/>
</dbReference>
<dbReference type="PROSITE" id="PS50850">
    <property type="entry name" value="MFS"/>
    <property type="match status" value="1"/>
</dbReference>
<organism evidence="7 8">
    <name type="scientific">Chitinasiproducens palmae</name>
    <dbReference type="NCBI Taxonomy" id="1770053"/>
    <lineage>
        <taxon>Bacteria</taxon>
        <taxon>Pseudomonadati</taxon>
        <taxon>Pseudomonadota</taxon>
        <taxon>Betaproteobacteria</taxon>
        <taxon>Burkholderiales</taxon>
        <taxon>Burkholderiaceae</taxon>
        <taxon>Chitinasiproducens</taxon>
    </lineage>
</organism>
<dbReference type="PANTHER" id="PTHR11662">
    <property type="entry name" value="SOLUTE CARRIER FAMILY 17"/>
    <property type="match status" value="1"/>
</dbReference>
<dbReference type="Proteomes" id="UP000243719">
    <property type="component" value="Unassembled WGS sequence"/>
</dbReference>
<dbReference type="Gene3D" id="1.20.1250.20">
    <property type="entry name" value="MFS general substrate transporter like domains"/>
    <property type="match status" value="2"/>
</dbReference>
<feature type="transmembrane region" description="Helical" evidence="5">
    <location>
        <begin position="134"/>
        <end position="154"/>
    </location>
</feature>
<evidence type="ECO:0000259" key="6">
    <source>
        <dbReference type="PROSITE" id="PS50850"/>
    </source>
</evidence>
<evidence type="ECO:0000256" key="5">
    <source>
        <dbReference type="SAM" id="Phobius"/>
    </source>
</evidence>
<dbReference type="CDD" id="cd17319">
    <property type="entry name" value="MFS_ExuT_GudP_like"/>
    <property type="match status" value="1"/>
</dbReference>
<dbReference type="OrthoDB" id="8596007at2"/>
<evidence type="ECO:0000256" key="2">
    <source>
        <dbReference type="ARBA" id="ARBA00022692"/>
    </source>
</evidence>
<proteinExistence type="predicted"/>
<dbReference type="InterPro" id="IPR036259">
    <property type="entry name" value="MFS_trans_sf"/>
</dbReference>
<feature type="transmembrane region" description="Helical" evidence="5">
    <location>
        <begin position="303"/>
        <end position="325"/>
    </location>
</feature>
<feature type="transmembrane region" description="Helical" evidence="5">
    <location>
        <begin position="337"/>
        <end position="361"/>
    </location>
</feature>
<name>A0A1H2PNK1_9BURK</name>
<gene>
    <name evidence="7" type="ORF">SAMN05216551_102526</name>
</gene>
<keyword evidence="8" id="KW-1185">Reference proteome</keyword>
<keyword evidence="2 5" id="KW-0812">Transmembrane</keyword>
<dbReference type="InterPro" id="IPR020846">
    <property type="entry name" value="MFS_dom"/>
</dbReference>
<feature type="transmembrane region" description="Helical" evidence="5">
    <location>
        <begin position="373"/>
        <end position="392"/>
    </location>
</feature>
<feature type="transmembrane region" description="Helical" evidence="5">
    <location>
        <begin position="161"/>
        <end position="181"/>
    </location>
</feature>
<feature type="transmembrane region" description="Helical" evidence="5">
    <location>
        <begin position="212"/>
        <end position="232"/>
    </location>
</feature>
<feature type="transmembrane region" description="Helical" evidence="5">
    <location>
        <begin position="45"/>
        <end position="65"/>
    </location>
</feature>
<dbReference type="EMBL" id="FNLO01000002">
    <property type="protein sequence ID" value="SDV47374.1"/>
    <property type="molecule type" value="Genomic_DNA"/>
</dbReference>
<keyword evidence="3 5" id="KW-1133">Transmembrane helix</keyword>
<keyword evidence="4 5" id="KW-0472">Membrane</keyword>
<dbReference type="STRING" id="1770053.SAMN05216551_102526"/>
<dbReference type="InterPro" id="IPR011701">
    <property type="entry name" value="MFS"/>
</dbReference>
<evidence type="ECO:0000256" key="4">
    <source>
        <dbReference type="ARBA" id="ARBA00023136"/>
    </source>
</evidence>
<feature type="domain" description="Major facilitator superfamily (MFS) profile" evidence="6">
    <location>
        <begin position="7"/>
        <end position="395"/>
    </location>
</feature>
<feature type="transmembrane region" description="Helical" evidence="5">
    <location>
        <begin position="72"/>
        <end position="99"/>
    </location>
</feature>
<feature type="transmembrane region" description="Helical" evidence="5">
    <location>
        <begin position="278"/>
        <end position="296"/>
    </location>
</feature>
<accession>A0A1H2PNK1</accession>
<dbReference type="InterPro" id="IPR050382">
    <property type="entry name" value="MFS_Na/Anion_cotransporter"/>
</dbReference>
<feature type="transmembrane region" description="Helical" evidence="5">
    <location>
        <begin position="244"/>
        <end position="266"/>
    </location>
</feature>
<protein>
    <submittedName>
        <fullName evidence="7">Sugar phosphate permease</fullName>
    </submittedName>
</protein>
<reference evidence="8" key="1">
    <citation type="submission" date="2016-09" db="EMBL/GenBank/DDBJ databases">
        <authorList>
            <person name="Varghese N."/>
            <person name="Submissions S."/>
        </authorList>
    </citation>
    <scope>NUCLEOTIDE SEQUENCE [LARGE SCALE GENOMIC DNA]</scope>
    <source>
        <strain evidence="8">JS23</strain>
    </source>
</reference>
<dbReference type="AlphaFoldDB" id="A0A1H2PNK1"/>
<dbReference type="Pfam" id="PF07690">
    <property type="entry name" value="MFS_1"/>
    <property type="match status" value="1"/>
</dbReference>
<evidence type="ECO:0000256" key="1">
    <source>
        <dbReference type="ARBA" id="ARBA00004141"/>
    </source>
</evidence>
<dbReference type="SUPFAM" id="SSF103473">
    <property type="entry name" value="MFS general substrate transporter"/>
    <property type="match status" value="1"/>
</dbReference>
<sequence>MNIKFRLLLFSWLLQFVNYLDRTSISVAGPTMVKSLGFDASQFGLLLAAFALGYAIMQIPGGFLADRFGTKAMLVVAPVLFSVFTGATGLATTLAALIAARLCFGLSEGAINSGFYKLIGDNFTHREAARAHSMWLTAFALGPALVAPIATAILRTADWRTVFFVFAVPGVIVALLVFFLIPRDAIEGQRHTLTSDERRAQWRAFARQPSTWMMFFGYFTFSVGYWGFLGWVPSYLVAQRHIDLKALGLAASIPYLFGCVGILVYGRLGSGWLYRRQPALLATSVLAAGATLYVAYSAHSIQSCVIALSATAFLLYGCLTPYAALVVQLAPAGARGMFAGTINTGGQIGGLLAPLAVGYLVKASNSYNSGFGFMIGAMAASAACYGALQIWMSSRVPKREDVEAKQLGGVR</sequence>
<dbReference type="GO" id="GO:0016020">
    <property type="term" value="C:membrane"/>
    <property type="evidence" value="ECO:0007669"/>
    <property type="project" value="UniProtKB-SubCell"/>
</dbReference>